<protein>
    <recommendedName>
        <fullName evidence="3">6-bladed beta-propeller</fullName>
    </recommendedName>
</protein>
<evidence type="ECO:0008006" key="3">
    <source>
        <dbReference type="Google" id="ProtNLM"/>
    </source>
</evidence>
<dbReference type="Pfam" id="PF17170">
    <property type="entry name" value="DUF5128"/>
    <property type="match status" value="1"/>
</dbReference>
<dbReference type="AlphaFoldDB" id="A0A1D3UQU2"/>
<reference evidence="1 2" key="1">
    <citation type="submission" date="2016-09" db="EMBL/GenBank/DDBJ databases">
        <authorList>
            <person name="Capua I."/>
            <person name="De Benedictis P."/>
            <person name="Joannis T."/>
            <person name="Lombin L.H."/>
            <person name="Cattoli G."/>
        </authorList>
    </citation>
    <scope>NUCLEOTIDE SEQUENCE [LARGE SCALE GENOMIC DNA]</scope>
    <source>
        <strain evidence="1 2">UB20</strain>
    </source>
</reference>
<organism evidence="1 2">
    <name type="scientific">Tannerella forsythia</name>
    <name type="common">Bacteroides forsythus</name>
    <dbReference type="NCBI Taxonomy" id="28112"/>
    <lineage>
        <taxon>Bacteria</taxon>
        <taxon>Pseudomonadati</taxon>
        <taxon>Bacteroidota</taxon>
        <taxon>Bacteroidia</taxon>
        <taxon>Bacteroidales</taxon>
        <taxon>Tannerellaceae</taxon>
        <taxon>Tannerella</taxon>
    </lineage>
</organism>
<dbReference type="RefSeq" id="WP_074449978.1">
    <property type="nucleotide sequence ID" value="NZ_FMMM01000061.1"/>
</dbReference>
<sequence length="346" mass="39136">MKIAYWVVFLGIASCVNRSVVSVEETAEASLSEIAEHVVAIPLETNGRCRMGPVDAVKRAGNEFFMLSNRMLYRFDRTGRFLSRIASDRDGRCSAIRDFAVDTQRRQVVAIDTCGHALFFTYDGTLVRRKALAEKPWQSLLKIAYHDGHFWATAEQCATSASGGERKIEKWLYRLDASFDVVNGTPLYDVDLKRFHLSSHFDPELCVSPHGLYAYTASYEPEKLLADTLALIDGNRLEKILHASTDHPVPMLPFRIGQRFLMASNGKNGDESRYFYCYDQLEQRAFCLKNGFTDDFYQTGHLPDLQALDVYGSEFCYCRSGQAVSRLCPERAATDNPVLFVVRLKA</sequence>
<dbReference type="PROSITE" id="PS51257">
    <property type="entry name" value="PROKAR_LIPOPROTEIN"/>
    <property type="match status" value="1"/>
</dbReference>
<dbReference type="OrthoDB" id="1115495at2"/>
<evidence type="ECO:0000313" key="2">
    <source>
        <dbReference type="Proteomes" id="UP000182057"/>
    </source>
</evidence>
<dbReference type="EMBL" id="FMMM01000061">
    <property type="protein sequence ID" value="SCQ22549.1"/>
    <property type="molecule type" value="Genomic_DNA"/>
</dbReference>
<proteinExistence type="predicted"/>
<dbReference type="Proteomes" id="UP000182057">
    <property type="component" value="Unassembled WGS sequence"/>
</dbReference>
<evidence type="ECO:0000313" key="1">
    <source>
        <dbReference type="EMBL" id="SCQ22549.1"/>
    </source>
</evidence>
<accession>A0A1D3UQU2</accession>
<gene>
    <name evidence="1" type="ORF">TFUB20_01750</name>
</gene>
<name>A0A1D3UQU2_TANFO</name>